<proteinExistence type="predicted"/>
<name>A0ABP5UIQ5_9ACTN</name>
<dbReference type="RefSeq" id="WP_346076136.1">
    <property type="nucleotide sequence ID" value="NZ_BAAARB010000009.1"/>
</dbReference>
<gene>
    <name evidence="1" type="ORF">GCM10009855_19770</name>
</gene>
<dbReference type="CDD" id="cd07067">
    <property type="entry name" value="HP_PGM_like"/>
    <property type="match status" value="1"/>
</dbReference>
<dbReference type="EMBL" id="BAAARB010000009">
    <property type="protein sequence ID" value="GAA2379752.1"/>
    <property type="molecule type" value="Genomic_DNA"/>
</dbReference>
<dbReference type="Gene3D" id="3.40.50.1240">
    <property type="entry name" value="Phosphoglycerate mutase-like"/>
    <property type="match status" value="1"/>
</dbReference>
<dbReference type="SUPFAM" id="SSF53254">
    <property type="entry name" value="Phosphoglycerate mutase-like"/>
    <property type="match status" value="1"/>
</dbReference>
<keyword evidence="2" id="KW-1185">Reference proteome</keyword>
<sequence>MNTCTRHPRILLIRHGETEWSRTGRHTGRTDIGLTQTGEVQAGALAGIAQRLGLEDPYVISSPRRRARRTAELAELAPDEVGEDFAEWDYGDYEGITRSQIRAEYEPDWSIWTHGAPGGESVQEMTQRVDRAVRYVEAELVRRDVVVVSHGHFSRSFICRYLGWPIVYGAAVDLRPAGSALLADVEGERRIELLTGPAGA</sequence>
<dbReference type="InterPro" id="IPR050275">
    <property type="entry name" value="PGM_Phosphatase"/>
</dbReference>
<dbReference type="Pfam" id="PF00300">
    <property type="entry name" value="His_Phos_1"/>
    <property type="match status" value="1"/>
</dbReference>
<evidence type="ECO:0000313" key="1">
    <source>
        <dbReference type="EMBL" id="GAA2379752.1"/>
    </source>
</evidence>
<dbReference type="PANTHER" id="PTHR48100:SF15">
    <property type="entry name" value="SEDOHEPTULOSE 1,7-BISPHOSPHATASE"/>
    <property type="match status" value="1"/>
</dbReference>
<reference evidence="2" key="1">
    <citation type="journal article" date="2019" name="Int. J. Syst. Evol. Microbiol.">
        <title>The Global Catalogue of Microorganisms (GCM) 10K type strain sequencing project: providing services to taxonomists for standard genome sequencing and annotation.</title>
        <authorList>
            <consortium name="The Broad Institute Genomics Platform"/>
            <consortium name="The Broad Institute Genome Sequencing Center for Infectious Disease"/>
            <person name="Wu L."/>
            <person name="Ma J."/>
        </authorList>
    </citation>
    <scope>NUCLEOTIDE SEQUENCE [LARGE SCALE GENOMIC DNA]</scope>
    <source>
        <strain evidence="2">JCM 16227</strain>
    </source>
</reference>
<dbReference type="Proteomes" id="UP001501170">
    <property type="component" value="Unassembled WGS sequence"/>
</dbReference>
<protein>
    <submittedName>
        <fullName evidence="1">Acid phosphatase</fullName>
    </submittedName>
</protein>
<comment type="caution">
    <text evidence="1">The sequence shown here is derived from an EMBL/GenBank/DDBJ whole genome shotgun (WGS) entry which is preliminary data.</text>
</comment>
<dbReference type="PANTHER" id="PTHR48100">
    <property type="entry name" value="BROAD-SPECIFICITY PHOSPHATASE YOR283W-RELATED"/>
    <property type="match status" value="1"/>
</dbReference>
<dbReference type="InterPro" id="IPR013078">
    <property type="entry name" value="His_Pase_superF_clade-1"/>
</dbReference>
<dbReference type="InterPro" id="IPR029033">
    <property type="entry name" value="His_PPase_superfam"/>
</dbReference>
<organism evidence="1 2">
    <name type="scientific">Gordonia cholesterolivorans</name>
    <dbReference type="NCBI Taxonomy" id="559625"/>
    <lineage>
        <taxon>Bacteria</taxon>
        <taxon>Bacillati</taxon>
        <taxon>Actinomycetota</taxon>
        <taxon>Actinomycetes</taxon>
        <taxon>Mycobacteriales</taxon>
        <taxon>Gordoniaceae</taxon>
        <taxon>Gordonia</taxon>
    </lineage>
</organism>
<dbReference type="SMART" id="SM00855">
    <property type="entry name" value="PGAM"/>
    <property type="match status" value="1"/>
</dbReference>
<evidence type="ECO:0000313" key="2">
    <source>
        <dbReference type="Proteomes" id="UP001501170"/>
    </source>
</evidence>
<accession>A0ABP5UIQ5</accession>